<gene>
    <name evidence="2" type="ORF">SAMN05661093_00883</name>
</gene>
<feature type="transmembrane region" description="Helical" evidence="1">
    <location>
        <begin position="152"/>
        <end position="173"/>
    </location>
</feature>
<reference evidence="2 3" key="1">
    <citation type="submission" date="2017-04" db="EMBL/GenBank/DDBJ databases">
        <authorList>
            <person name="Afonso C.L."/>
            <person name="Miller P.J."/>
            <person name="Scott M.A."/>
            <person name="Spackman E."/>
            <person name="Goraichik I."/>
            <person name="Dimitrov K.M."/>
            <person name="Suarez D.L."/>
            <person name="Swayne D.E."/>
        </authorList>
    </citation>
    <scope>NUCLEOTIDE SEQUENCE [LARGE SCALE GENOMIC DNA]</scope>
    <source>
        <strain evidence="2 3">DSM 43828</strain>
    </source>
</reference>
<organism evidence="2 3">
    <name type="scientific">Kibdelosporangium aridum</name>
    <dbReference type="NCBI Taxonomy" id="2030"/>
    <lineage>
        <taxon>Bacteria</taxon>
        <taxon>Bacillati</taxon>
        <taxon>Actinomycetota</taxon>
        <taxon>Actinomycetes</taxon>
        <taxon>Pseudonocardiales</taxon>
        <taxon>Pseudonocardiaceae</taxon>
        <taxon>Kibdelosporangium</taxon>
    </lineage>
</organism>
<name>A0A1Y5WZ66_KIBAR</name>
<keyword evidence="1" id="KW-0472">Membrane</keyword>
<feature type="transmembrane region" description="Helical" evidence="1">
    <location>
        <begin position="81"/>
        <end position="103"/>
    </location>
</feature>
<keyword evidence="1" id="KW-0812">Transmembrane</keyword>
<protein>
    <submittedName>
        <fullName evidence="2">Uncharacterized protein</fullName>
    </submittedName>
</protein>
<evidence type="ECO:0000313" key="3">
    <source>
        <dbReference type="Proteomes" id="UP000192674"/>
    </source>
</evidence>
<evidence type="ECO:0000256" key="1">
    <source>
        <dbReference type="SAM" id="Phobius"/>
    </source>
</evidence>
<proteinExistence type="predicted"/>
<feature type="transmembrane region" description="Helical" evidence="1">
    <location>
        <begin position="109"/>
        <end position="126"/>
    </location>
</feature>
<dbReference type="AlphaFoldDB" id="A0A1Y5WZ66"/>
<accession>A0A1Y5WZ66</accession>
<dbReference type="EMBL" id="FWXV01000001">
    <property type="protein sequence ID" value="SMC60790.1"/>
    <property type="molecule type" value="Genomic_DNA"/>
</dbReference>
<sequence>MSKWPPLPPIHEPTLGRGPATERSLAEIVGTQVAWWQLGFRRRREVIHLAATGRAHPDPDVWTEARLWAGQMLDSPWWWRIVRAVVISGFAVGGVAATTGVAVEFQADYAISIAVLTVAPLAVLWARRQMRTARLINRVEPAEGNPRANPRWVPIVLSVVAFAAMATSVAVIVHTVQVNHEAVFGCPFEPEHPDVRAAWIKHEGKSGNLGCPVGPGGVTAGGEPFQHTTTGVFAITSIVGEFLVPHDLFDVWQTHWKVLGEPTEVPMLDGSTMYVNFQRGHIVKTAGGQSIAVPGKDYQQKQVAGGPCTTHDRPCLVRAERNGTNIHLAWHWEIADAFNVSWRVPSQIVPTSVEAAGSEYTIDGVDPRARYIVEVQACDKRFLRRSVCTPAATYIITPVP</sequence>
<dbReference type="Proteomes" id="UP000192674">
    <property type="component" value="Unassembled WGS sequence"/>
</dbReference>
<evidence type="ECO:0000313" key="2">
    <source>
        <dbReference type="EMBL" id="SMC60790.1"/>
    </source>
</evidence>
<keyword evidence="1" id="KW-1133">Transmembrane helix</keyword>
<keyword evidence="3" id="KW-1185">Reference proteome</keyword>